<dbReference type="InterPro" id="IPR035069">
    <property type="entry name" value="TTHA1013/TTHA0281-like"/>
</dbReference>
<proteinExistence type="predicted"/>
<accession>A0ABW8IF07</accession>
<dbReference type="RefSeq" id="WP_380016519.1">
    <property type="nucleotide sequence ID" value="NZ_JADIKI010000021.1"/>
</dbReference>
<comment type="caution">
    <text evidence="1">The sequence shown here is derived from an EMBL/GenBank/DDBJ whole genome shotgun (WGS) entry which is preliminary data.</text>
</comment>
<dbReference type="InterPro" id="IPR010985">
    <property type="entry name" value="Ribbon_hlx_hlx"/>
</dbReference>
<sequence>MNSMTYKGYTARVDFDERDNIFVGLVLGIKDSISFHGKSVSELTKDFHDAINHYLADCRATGREPEKSYSGNLMLRISPEVHAHVAMRAAVHRKSINEWAEDVLANAR</sequence>
<evidence type="ECO:0000313" key="1">
    <source>
        <dbReference type="EMBL" id="MFK2853364.1"/>
    </source>
</evidence>
<dbReference type="Pfam" id="PF05534">
    <property type="entry name" value="HicB"/>
    <property type="match status" value="1"/>
</dbReference>
<reference evidence="1 2" key="1">
    <citation type="submission" date="2020-10" db="EMBL/GenBank/DDBJ databases">
        <title>Phylogeny of dyella-like bacteria.</title>
        <authorList>
            <person name="Fu J."/>
        </authorList>
    </citation>
    <scope>NUCLEOTIDE SEQUENCE [LARGE SCALE GENOMIC DNA]</scope>
    <source>
        <strain evidence="1 2">DHG40</strain>
    </source>
</reference>
<gene>
    <name evidence="1" type="ORF">ISP18_01985</name>
</gene>
<keyword evidence="2" id="KW-1185">Reference proteome</keyword>
<dbReference type="SUPFAM" id="SSF47598">
    <property type="entry name" value="Ribbon-helix-helix"/>
    <property type="match status" value="1"/>
</dbReference>
<dbReference type="Proteomes" id="UP001620409">
    <property type="component" value="Unassembled WGS sequence"/>
</dbReference>
<organism evidence="1 2">
    <name type="scientific">Dyella humi</name>
    <dbReference type="NCBI Taxonomy" id="1770547"/>
    <lineage>
        <taxon>Bacteria</taxon>
        <taxon>Pseudomonadati</taxon>
        <taxon>Pseudomonadota</taxon>
        <taxon>Gammaproteobacteria</taxon>
        <taxon>Lysobacterales</taxon>
        <taxon>Rhodanobacteraceae</taxon>
        <taxon>Dyella</taxon>
    </lineage>
</organism>
<protein>
    <submittedName>
        <fullName evidence="1">Type II toxin-antitoxin system HicB family antitoxin</fullName>
    </submittedName>
</protein>
<name>A0ABW8IF07_9GAMM</name>
<dbReference type="EMBL" id="JADIKI010000021">
    <property type="protein sequence ID" value="MFK2853364.1"/>
    <property type="molecule type" value="Genomic_DNA"/>
</dbReference>
<dbReference type="InterPro" id="IPR008651">
    <property type="entry name" value="Uncharacterised_HicB"/>
</dbReference>
<evidence type="ECO:0000313" key="2">
    <source>
        <dbReference type="Proteomes" id="UP001620409"/>
    </source>
</evidence>
<dbReference type="SUPFAM" id="SSF143100">
    <property type="entry name" value="TTHA1013/TTHA0281-like"/>
    <property type="match status" value="1"/>
</dbReference>